<dbReference type="InterPro" id="IPR023214">
    <property type="entry name" value="HAD_sf"/>
</dbReference>
<dbReference type="InterPro" id="IPR006379">
    <property type="entry name" value="HAD-SF_hydro_IIB"/>
</dbReference>
<dbReference type="Gene3D" id="3.40.50.1000">
    <property type="entry name" value="HAD superfamily/HAD-like"/>
    <property type="match status" value="1"/>
</dbReference>
<dbReference type="GO" id="GO:0000287">
    <property type="term" value="F:magnesium ion binding"/>
    <property type="evidence" value="ECO:0007669"/>
    <property type="project" value="TreeGrafter"/>
</dbReference>
<dbReference type="PANTHER" id="PTHR10000">
    <property type="entry name" value="PHOSPHOSERINE PHOSPHATASE"/>
    <property type="match status" value="1"/>
</dbReference>
<dbReference type="EMBL" id="JAPDPJ010000014">
    <property type="protein sequence ID" value="MCW3786430.1"/>
    <property type="molecule type" value="Genomic_DNA"/>
</dbReference>
<sequence>MQYKLLVLDLDGTLTNSKKEISERTKATLLKVQQKGVKIVLASGRPTYGIVPLAEELELAKYGGYILSFNGGTIINWQTKEVIHQSALNTENLPVLHEIARDNKVDIISYENESIISENTENEYIQYEAFLNKMPIKKVDSFTEALKLPVPKCLMVGNPEILIRLEQEMKAQFSREMNIYRSEPFFLELNPLNIDKAQSLQLLLDYTGHTREEMLACGDGFNDLTMIEFAGFGVAMANAQDQVKQVSDFVTLSNDEDGVAHVVELFMN</sequence>
<dbReference type="NCBIfam" id="TIGR01484">
    <property type="entry name" value="HAD-SF-IIB"/>
    <property type="match status" value="1"/>
</dbReference>
<dbReference type="SFLD" id="SFLDG01140">
    <property type="entry name" value="C2.B:_Phosphomannomutase_and_P"/>
    <property type="match status" value="1"/>
</dbReference>
<protein>
    <submittedName>
        <fullName evidence="1">Cof-type HAD-IIB family hydrolase</fullName>
    </submittedName>
</protein>
<dbReference type="GO" id="GO:0016791">
    <property type="term" value="F:phosphatase activity"/>
    <property type="evidence" value="ECO:0007669"/>
    <property type="project" value="UniProtKB-ARBA"/>
</dbReference>
<dbReference type="PRINTS" id="PR00119">
    <property type="entry name" value="CATATPASE"/>
</dbReference>
<dbReference type="AlphaFoldDB" id="A0AAE3M4D3"/>
<proteinExistence type="predicted"/>
<dbReference type="Proteomes" id="UP001209229">
    <property type="component" value="Unassembled WGS sequence"/>
</dbReference>
<dbReference type="CDD" id="cd07516">
    <property type="entry name" value="HAD_Pase"/>
    <property type="match status" value="1"/>
</dbReference>
<evidence type="ECO:0000313" key="2">
    <source>
        <dbReference type="Proteomes" id="UP001209229"/>
    </source>
</evidence>
<dbReference type="InterPro" id="IPR000150">
    <property type="entry name" value="Cof"/>
</dbReference>
<dbReference type="InterPro" id="IPR036412">
    <property type="entry name" value="HAD-like_sf"/>
</dbReference>
<accession>A0AAE3M4D3</accession>
<dbReference type="SFLD" id="SFLDG01144">
    <property type="entry name" value="C2.B.4:_PGP_Like"/>
    <property type="match status" value="1"/>
</dbReference>
<keyword evidence="1" id="KW-0378">Hydrolase</keyword>
<dbReference type="Pfam" id="PF08282">
    <property type="entry name" value="Hydrolase_3"/>
    <property type="match status" value="1"/>
</dbReference>
<dbReference type="Gene3D" id="3.30.1240.10">
    <property type="match status" value="1"/>
</dbReference>
<dbReference type="SUPFAM" id="SSF56784">
    <property type="entry name" value="HAD-like"/>
    <property type="match status" value="1"/>
</dbReference>
<dbReference type="SFLD" id="SFLDS00003">
    <property type="entry name" value="Haloacid_Dehalogenase"/>
    <property type="match status" value="1"/>
</dbReference>
<gene>
    <name evidence="1" type="ORF">OM075_08120</name>
</gene>
<dbReference type="PANTHER" id="PTHR10000:SF8">
    <property type="entry name" value="HAD SUPERFAMILY HYDROLASE-LIKE, TYPE 3"/>
    <property type="match status" value="1"/>
</dbReference>
<dbReference type="GO" id="GO:0005829">
    <property type="term" value="C:cytosol"/>
    <property type="evidence" value="ECO:0007669"/>
    <property type="project" value="TreeGrafter"/>
</dbReference>
<comment type="caution">
    <text evidence="1">The sequence shown here is derived from an EMBL/GenBank/DDBJ whole genome shotgun (WGS) entry which is preliminary data.</text>
</comment>
<name>A0AAE3M4D3_9BACT</name>
<keyword evidence="2" id="KW-1185">Reference proteome</keyword>
<evidence type="ECO:0000313" key="1">
    <source>
        <dbReference type="EMBL" id="MCW3786430.1"/>
    </source>
</evidence>
<dbReference type="PROSITE" id="PS01229">
    <property type="entry name" value="COF_2"/>
    <property type="match status" value="1"/>
</dbReference>
<reference evidence="1" key="1">
    <citation type="submission" date="2022-10" db="EMBL/GenBank/DDBJ databases">
        <authorList>
            <person name="Yu W.X."/>
        </authorList>
    </citation>
    <scope>NUCLEOTIDE SEQUENCE</scope>
    <source>
        <strain evidence="1">AAT</strain>
    </source>
</reference>
<organism evidence="1 2">
    <name type="scientific">Plebeiibacterium sediminum</name>
    <dbReference type="NCBI Taxonomy" id="2992112"/>
    <lineage>
        <taxon>Bacteria</taxon>
        <taxon>Pseudomonadati</taxon>
        <taxon>Bacteroidota</taxon>
        <taxon>Bacteroidia</taxon>
        <taxon>Marinilabiliales</taxon>
        <taxon>Marinilabiliaceae</taxon>
        <taxon>Plebeiibacterium</taxon>
    </lineage>
</organism>
<dbReference type="NCBIfam" id="TIGR00099">
    <property type="entry name" value="Cof-subfamily"/>
    <property type="match status" value="1"/>
</dbReference>
<dbReference type="RefSeq" id="WP_301189995.1">
    <property type="nucleotide sequence ID" value="NZ_JAPDPJ010000014.1"/>
</dbReference>